<feature type="region of interest" description="Disordered" evidence="1">
    <location>
        <begin position="191"/>
        <end position="212"/>
    </location>
</feature>
<dbReference type="VEuPathDB" id="TriTrypDB:BSAL_77400"/>
<dbReference type="InterPro" id="IPR011050">
    <property type="entry name" value="Pectin_lyase_fold/virulence"/>
</dbReference>
<name>A0A0S4J022_BODSA</name>
<protein>
    <recommendedName>
        <fullName evidence="4">Right handed beta helix domain-containing protein</fullName>
    </recommendedName>
</protein>
<keyword evidence="3" id="KW-1185">Reference proteome</keyword>
<evidence type="ECO:0000313" key="3">
    <source>
        <dbReference type="Proteomes" id="UP000051952"/>
    </source>
</evidence>
<dbReference type="AlphaFoldDB" id="A0A0S4J022"/>
<evidence type="ECO:0000256" key="1">
    <source>
        <dbReference type="SAM" id="MobiDB-lite"/>
    </source>
</evidence>
<feature type="compositionally biased region" description="Basic and acidic residues" evidence="1">
    <location>
        <begin position="197"/>
        <end position="212"/>
    </location>
</feature>
<organism evidence="2 3">
    <name type="scientific">Bodo saltans</name>
    <name type="common">Flagellated protozoan</name>
    <dbReference type="NCBI Taxonomy" id="75058"/>
    <lineage>
        <taxon>Eukaryota</taxon>
        <taxon>Discoba</taxon>
        <taxon>Euglenozoa</taxon>
        <taxon>Kinetoplastea</taxon>
        <taxon>Metakinetoplastina</taxon>
        <taxon>Eubodonida</taxon>
        <taxon>Bodonidae</taxon>
        <taxon>Bodo</taxon>
    </lineage>
</organism>
<dbReference type="OMA" id="CSIEGVA"/>
<reference evidence="3" key="1">
    <citation type="submission" date="2015-09" db="EMBL/GenBank/DDBJ databases">
        <authorList>
            <consortium name="Pathogen Informatics"/>
        </authorList>
    </citation>
    <scope>NUCLEOTIDE SEQUENCE [LARGE SCALE GENOMIC DNA]</scope>
    <source>
        <strain evidence="3">Lake Konstanz</strain>
    </source>
</reference>
<feature type="region of interest" description="Disordered" evidence="1">
    <location>
        <begin position="1"/>
        <end position="24"/>
    </location>
</feature>
<evidence type="ECO:0008006" key="4">
    <source>
        <dbReference type="Google" id="ProtNLM"/>
    </source>
</evidence>
<dbReference type="InterPro" id="IPR012334">
    <property type="entry name" value="Pectin_lyas_fold"/>
</dbReference>
<dbReference type="EMBL" id="CYKH01000746">
    <property type="protein sequence ID" value="CUG31231.1"/>
    <property type="molecule type" value="Genomic_DNA"/>
</dbReference>
<dbReference type="Proteomes" id="UP000051952">
    <property type="component" value="Unassembled WGS sequence"/>
</dbReference>
<sequence>MAPKKVGKKKDEVQDIPKASTLPDGNKEYFIGGWSAYETVSGISQIAEEVRPKKQEEEATVGPTSIYLLPGDIGTAGATEEVVVSHKMSISGVVQKTATAQAAAFDVARRSGAAAIADGEEGAGAAAVEANAAGDAEDGDAAAASPTTEVSRRKVIVADLSVRILNDVSFTGIRPTVVVAPVIVEEKKAAAPAKGKKVSEEDKQRDAEEKRVREEAAVQAAKEEEARLNLFAMPQRWASITVSNIAFYGRVSVSQTHITFKNCVFVNAAVDVAQYAQVQFIDCLFSQPSANALYCYPLAEVVVRNSVFSGLPPPSSAEEAAAALASAATTAATDASVGVHADGAKITVDSCYFEYVGTGVLFRGQYQQAAPTSSSAAADGEATGDAAAAKGDAAAKKKTSTSQQVVSSDFDAIYVSSILLDKASGVALKKNTVGSSAYYGLRVVNGGKSQLIHGNKFQSKVSIGRGSFPTLHTNVLDVPLEDANIYVASILLDKASGVALKKNTVGSSAYYGLRVVNGGKSQLIHGNKFQSKVSIGRGSFPTLHTNVLDVPLEDANNTGNIYMEPKY</sequence>
<accession>A0A0S4J022</accession>
<gene>
    <name evidence="2" type="ORF">BSAL_77400</name>
</gene>
<dbReference type="OrthoDB" id="264395at2759"/>
<evidence type="ECO:0000313" key="2">
    <source>
        <dbReference type="EMBL" id="CUG31231.1"/>
    </source>
</evidence>
<proteinExistence type="predicted"/>
<dbReference type="SUPFAM" id="SSF51126">
    <property type="entry name" value="Pectin lyase-like"/>
    <property type="match status" value="1"/>
</dbReference>
<dbReference type="Gene3D" id="2.160.20.10">
    <property type="entry name" value="Single-stranded right-handed beta-helix, Pectin lyase-like"/>
    <property type="match status" value="1"/>
</dbReference>